<comment type="caution">
    <text evidence="2">The sequence shown here is derived from an EMBL/GenBank/DDBJ whole genome shotgun (WGS) entry which is preliminary data.</text>
</comment>
<evidence type="ECO:0000313" key="2">
    <source>
        <dbReference type="EMBL" id="KAF6743451.1"/>
    </source>
</evidence>
<name>A0A8H6LW72_9AGAR</name>
<dbReference type="EMBL" id="JACGCI010000144">
    <property type="protein sequence ID" value="KAF6743451.1"/>
    <property type="molecule type" value="Genomic_DNA"/>
</dbReference>
<proteinExistence type="predicted"/>
<accession>A0A8H6LW72</accession>
<keyword evidence="1" id="KW-0472">Membrane</keyword>
<evidence type="ECO:0000313" key="3">
    <source>
        <dbReference type="Proteomes" id="UP000521943"/>
    </source>
</evidence>
<dbReference type="Proteomes" id="UP000521943">
    <property type="component" value="Unassembled WGS sequence"/>
</dbReference>
<reference evidence="2 3" key="1">
    <citation type="submission" date="2020-07" db="EMBL/GenBank/DDBJ databases">
        <title>Comparative genomics of pyrophilous fungi reveals a link between fire events and developmental genes.</title>
        <authorList>
            <consortium name="DOE Joint Genome Institute"/>
            <person name="Steindorff A.S."/>
            <person name="Carver A."/>
            <person name="Calhoun S."/>
            <person name="Stillman K."/>
            <person name="Liu H."/>
            <person name="Lipzen A."/>
            <person name="Pangilinan J."/>
            <person name="Labutti K."/>
            <person name="Bruns T.D."/>
            <person name="Grigoriev I.V."/>
        </authorList>
    </citation>
    <scope>NUCLEOTIDE SEQUENCE [LARGE SCALE GENOMIC DNA]</scope>
    <source>
        <strain evidence="2 3">CBS 144469</strain>
    </source>
</reference>
<dbReference type="AlphaFoldDB" id="A0A8H6LW72"/>
<keyword evidence="1" id="KW-1133">Transmembrane helix</keyword>
<keyword evidence="3" id="KW-1185">Reference proteome</keyword>
<sequence length="76" mass="8198">MSTPHGVAGMLILIMWIGDFLVVVVNGDCLREALQVDGRLLVLGIRGSERGMQARLGGRATLRGWMSFGEGSLLLE</sequence>
<protein>
    <submittedName>
        <fullName evidence="2">Uncharacterized protein</fullName>
    </submittedName>
</protein>
<evidence type="ECO:0000256" key="1">
    <source>
        <dbReference type="SAM" id="Phobius"/>
    </source>
</evidence>
<feature type="transmembrane region" description="Helical" evidence="1">
    <location>
        <begin position="6"/>
        <end position="25"/>
    </location>
</feature>
<organism evidence="2 3">
    <name type="scientific">Ephemerocybe angulata</name>
    <dbReference type="NCBI Taxonomy" id="980116"/>
    <lineage>
        <taxon>Eukaryota</taxon>
        <taxon>Fungi</taxon>
        <taxon>Dikarya</taxon>
        <taxon>Basidiomycota</taxon>
        <taxon>Agaricomycotina</taxon>
        <taxon>Agaricomycetes</taxon>
        <taxon>Agaricomycetidae</taxon>
        <taxon>Agaricales</taxon>
        <taxon>Agaricineae</taxon>
        <taxon>Psathyrellaceae</taxon>
        <taxon>Ephemerocybe</taxon>
    </lineage>
</organism>
<keyword evidence="1" id="KW-0812">Transmembrane</keyword>
<gene>
    <name evidence="2" type="ORF">DFP72DRAFT_933147</name>
</gene>